<dbReference type="EMBL" id="WBVM01000002">
    <property type="protein sequence ID" value="KAB2808957.1"/>
    <property type="molecule type" value="Genomic_DNA"/>
</dbReference>
<dbReference type="AlphaFoldDB" id="A0A7J5DUF8"/>
<dbReference type="PANTHER" id="PTHR38442:SF1">
    <property type="entry name" value="INNER MEMBRANE PROTEIN"/>
    <property type="match status" value="1"/>
</dbReference>
<reference evidence="2 3" key="1">
    <citation type="submission" date="2019-09" db="EMBL/GenBank/DDBJ databases">
        <title>Pimelobacter sp. isolated from Paulinella.</title>
        <authorList>
            <person name="Jeong S.E."/>
        </authorList>
    </citation>
    <scope>NUCLEOTIDE SEQUENCE [LARGE SCALE GENOMIC DNA]</scope>
    <source>
        <strain evidence="2 3">Pch-N</strain>
    </source>
</reference>
<feature type="transmembrane region" description="Helical" evidence="1">
    <location>
        <begin position="28"/>
        <end position="44"/>
    </location>
</feature>
<proteinExistence type="predicted"/>
<dbReference type="Proteomes" id="UP000449906">
    <property type="component" value="Unassembled WGS sequence"/>
</dbReference>
<feature type="transmembrane region" description="Helical" evidence="1">
    <location>
        <begin position="401"/>
        <end position="421"/>
    </location>
</feature>
<keyword evidence="1" id="KW-0812">Transmembrane</keyword>
<dbReference type="RefSeq" id="WP_151581157.1">
    <property type="nucleotide sequence ID" value="NZ_CP182503.1"/>
</dbReference>
<protein>
    <submittedName>
        <fullName evidence="2">DUF445 domain-containing protein</fullName>
    </submittedName>
</protein>
<keyword evidence="1" id="KW-1133">Transmembrane helix</keyword>
<gene>
    <name evidence="2" type="ORF">F9L07_17970</name>
</gene>
<evidence type="ECO:0000313" key="2">
    <source>
        <dbReference type="EMBL" id="KAB2808957.1"/>
    </source>
</evidence>
<evidence type="ECO:0000256" key="1">
    <source>
        <dbReference type="SAM" id="Phobius"/>
    </source>
</evidence>
<name>A0A7J5DUF8_NOCSI</name>
<dbReference type="GO" id="GO:0005886">
    <property type="term" value="C:plasma membrane"/>
    <property type="evidence" value="ECO:0007669"/>
    <property type="project" value="TreeGrafter"/>
</dbReference>
<keyword evidence="1" id="KW-0472">Membrane</keyword>
<comment type="caution">
    <text evidence="2">The sequence shown here is derived from an EMBL/GenBank/DDBJ whole genome shotgun (WGS) entry which is preliminary data.</text>
</comment>
<accession>A0A7J5DUF8</accession>
<sequence>MVRVSGPLISSDPTADALRRGALRRMRTVAVSLLLLAAAVYVVTLGEDGFWGFVNAGAEASMVGAIADWFAVTALFKHPLGLPIPHTALIPKRKDDLGKGLEEFVGENFLQEDVIRERVLGVQVAQRVGDWLAVPANAERVVTEGSELAALALGKVRDDHIEALVTEALVPRFREEPIAPLLGGLLAEAIRDDLHHGLVDLMLEEMHGWLLANPDTVHDVLGERAPWWAPDSVNTYVINRLHLEVVRWVGEIRDNPDHRARRALDSMLVQLSDDLLANPATQARAERLKERVLDHPAVIASAISLWQALRKALLGSLADPAGAVRRRLLVEIEGASARLRTDAALRERLDRLAADGAVFVVDRYGAELTAVITHTIERWDGKEAARRIELHVGRDLQFIRINGTIVGGLVGVLIHTISVLLH</sequence>
<dbReference type="InterPro" id="IPR007383">
    <property type="entry name" value="DUF445"/>
</dbReference>
<organism evidence="2 3">
    <name type="scientific">Nocardioides simplex</name>
    <name type="common">Arthrobacter simplex</name>
    <dbReference type="NCBI Taxonomy" id="2045"/>
    <lineage>
        <taxon>Bacteria</taxon>
        <taxon>Bacillati</taxon>
        <taxon>Actinomycetota</taxon>
        <taxon>Actinomycetes</taxon>
        <taxon>Propionibacteriales</taxon>
        <taxon>Nocardioidaceae</taxon>
        <taxon>Pimelobacter</taxon>
    </lineage>
</organism>
<evidence type="ECO:0000313" key="3">
    <source>
        <dbReference type="Proteomes" id="UP000449906"/>
    </source>
</evidence>
<dbReference type="Pfam" id="PF04286">
    <property type="entry name" value="DUF445"/>
    <property type="match status" value="1"/>
</dbReference>
<dbReference type="PANTHER" id="PTHR38442">
    <property type="entry name" value="INNER MEMBRANE PROTEIN-RELATED"/>
    <property type="match status" value="1"/>
</dbReference>